<dbReference type="Pfam" id="PF24973">
    <property type="entry name" value="EGF_LMN_ATRN"/>
    <property type="match status" value="1"/>
</dbReference>
<dbReference type="EMBL" id="JAZGQO010000006">
    <property type="protein sequence ID" value="KAK6186352.1"/>
    <property type="molecule type" value="Genomic_DNA"/>
</dbReference>
<dbReference type="GO" id="GO:0016020">
    <property type="term" value="C:membrane"/>
    <property type="evidence" value="ECO:0007669"/>
    <property type="project" value="UniProtKB-SubCell"/>
</dbReference>
<dbReference type="PROSITE" id="PS01180">
    <property type="entry name" value="CUB"/>
    <property type="match status" value="1"/>
</dbReference>
<evidence type="ECO:0000256" key="4">
    <source>
        <dbReference type="ARBA" id="ARBA00022692"/>
    </source>
</evidence>
<dbReference type="Pfam" id="PF24981">
    <property type="entry name" value="Beta-prop_ATRN-LZTR1"/>
    <property type="match status" value="1"/>
</dbReference>
<evidence type="ECO:0000256" key="1">
    <source>
        <dbReference type="ARBA" id="ARBA00004167"/>
    </source>
</evidence>
<evidence type="ECO:0000256" key="7">
    <source>
        <dbReference type="ARBA" id="ARBA00022989"/>
    </source>
</evidence>
<feature type="domain" description="Laminin EGF-like" evidence="16">
    <location>
        <begin position="842"/>
        <end position="888"/>
    </location>
</feature>
<dbReference type="InterPro" id="IPR002049">
    <property type="entry name" value="LE_dom"/>
</dbReference>
<dbReference type="InterPro" id="IPR016201">
    <property type="entry name" value="PSI"/>
</dbReference>
<dbReference type="InterPro" id="IPR011043">
    <property type="entry name" value="Gal_Oxase/kelch_b-propeller"/>
</dbReference>
<dbReference type="Gene3D" id="2.60.120.290">
    <property type="entry name" value="Spermadhesin, CUB domain"/>
    <property type="match status" value="1"/>
</dbReference>
<dbReference type="PROSITE" id="PS01248">
    <property type="entry name" value="EGF_LAM_1"/>
    <property type="match status" value="1"/>
</dbReference>
<dbReference type="SMART" id="SM00181">
    <property type="entry name" value="EGF"/>
    <property type="match status" value="4"/>
</dbReference>
<keyword evidence="18" id="KW-1185">Reference proteome</keyword>
<evidence type="ECO:0000256" key="2">
    <source>
        <dbReference type="ARBA" id="ARBA00022441"/>
    </source>
</evidence>
<keyword evidence="9 12" id="KW-1015">Disulfide bond</keyword>
<dbReference type="SUPFAM" id="SSF49854">
    <property type="entry name" value="Spermadhesin, CUB domain"/>
    <property type="match status" value="1"/>
</dbReference>
<feature type="disulfide bond" evidence="12">
    <location>
        <begin position="872"/>
        <end position="886"/>
    </location>
</feature>
<protein>
    <recommendedName>
        <fullName evidence="19">Attractin</fullName>
    </recommendedName>
</protein>
<dbReference type="InterPro" id="IPR056737">
    <property type="entry name" value="Beta-prop_ATRN-MKLN-like"/>
</dbReference>
<dbReference type="Gene3D" id="2.120.10.80">
    <property type="entry name" value="Kelch-type beta propeller"/>
    <property type="match status" value="2"/>
</dbReference>
<dbReference type="InterPro" id="IPR056863">
    <property type="entry name" value="LMN_ATRN_NET-like_EGF"/>
</dbReference>
<proteinExistence type="predicted"/>
<evidence type="ECO:0000313" key="18">
    <source>
        <dbReference type="Proteomes" id="UP001347796"/>
    </source>
</evidence>
<dbReference type="FunFam" id="2.10.25.10:FF:000188">
    <property type="entry name" value="Laminin subunit gamma 2"/>
    <property type="match status" value="1"/>
</dbReference>
<keyword evidence="3" id="KW-0245">EGF-like domain</keyword>
<keyword evidence="4 14" id="KW-0812">Transmembrane</keyword>
<dbReference type="Proteomes" id="UP001347796">
    <property type="component" value="Unassembled WGS sequence"/>
</dbReference>
<keyword evidence="2" id="KW-0880">Kelch repeat</keyword>
<feature type="domain" description="Laminin EGF-like" evidence="16">
    <location>
        <begin position="889"/>
        <end position="938"/>
    </location>
</feature>
<evidence type="ECO:0000256" key="11">
    <source>
        <dbReference type="ARBA" id="ARBA00023292"/>
    </source>
</evidence>
<keyword evidence="10" id="KW-0325">Glycoprotein</keyword>
<dbReference type="GO" id="GO:0005604">
    <property type="term" value="C:basement membrane"/>
    <property type="evidence" value="ECO:0007669"/>
    <property type="project" value="UniProtKB-ARBA"/>
</dbReference>
<evidence type="ECO:0000313" key="17">
    <source>
        <dbReference type="EMBL" id="KAK6186352.1"/>
    </source>
</evidence>
<keyword evidence="5" id="KW-0732">Signal</keyword>
<feature type="domain" description="CUB" evidence="15">
    <location>
        <begin position="72"/>
        <end position="189"/>
    </location>
</feature>
<dbReference type="Pfam" id="PF00053">
    <property type="entry name" value="EGF_laminin"/>
    <property type="match status" value="1"/>
</dbReference>
<comment type="caution">
    <text evidence="17">The sequence shown here is derived from an EMBL/GenBank/DDBJ whole genome shotgun (WGS) entry which is preliminary data.</text>
</comment>
<dbReference type="PANTHER" id="PTHR46376">
    <property type="entry name" value="LEUCINE-ZIPPER-LIKE TRANSCRIPTIONAL REGULATOR 1"/>
    <property type="match status" value="1"/>
</dbReference>
<evidence type="ECO:0000256" key="5">
    <source>
        <dbReference type="ARBA" id="ARBA00022729"/>
    </source>
</evidence>
<evidence type="ECO:0000256" key="14">
    <source>
        <dbReference type="SAM" id="Phobius"/>
    </source>
</evidence>
<dbReference type="InterPro" id="IPR015915">
    <property type="entry name" value="Kelch-typ_b-propeller"/>
</dbReference>
<keyword evidence="8 14" id="KW-0472">Membrane</keyword>
<dbReference type="Gene3D" id="2.10.25.10">
    <property type="entry name" value="Laminin"/>
    <property type="match status" value="2"/>
</dbReference>
<dbReference type="SMART" id="SM00042">
    <property type="entry name" value="CUB"/>
    <property type="match status" value="1"/>
</dbReference>
<dbReference type="PROSITE" id="PS50027">
    <property type="entry name" value="EGF_LAM_2"/>
    <property type="match status" value="2"/>
</dbReference>
<dbReference type="InterPro" id="IPR002165">
    <property type="entry name" value="Plexin_repeat"/>
</dbReference>
<dbReference type="Pfam" id="PF24972">
    <property type="entry name" value="GBD_ATRN"/>
    <property type="match status" value="1"/>
</dbReference>
<gene>
    <name evidence="17" type="ORF">SNE40_008403</name>
</gene>
<dbReference type="AlphaFoldDB" id="A0AAN8K161"/>
<comment type="caution">
    <text evidence="12">Lacks conserved residue(s) required for the propagation of feature annotation.</text>
</comment>
<feature type="transmembrane region" description="Helical" evidence="14">
    <location>
        <begin position="1054"/>
        <end position="1078"/>
    </location>
</feature>
<dbReference type="PANTHER" id="PTHR46376:SF2">
    <property type="entry name" value="DISTRACTED, ISOFORM B"/>
    <property type="match status" value="1"/>
</dbReference>
<evidence type="ECO:0000256" key="8">
    <source>
        <dbReference type="ARBA" id="ARBA00023136"/>
    </source>
</evidence>
<dbReference type="SMART" id="SM00612">
    <property type="entry name" value="Kelch"/>
    <property type="match status" value="3"/>
</dbReference>
<dbReference type="SUPFAM" id="SSF50965">
    <property type="entry name" value="Galactose oxidase, central domain"/>
    <property type="match status" value="1"/>
</dbReference>
<evidence type="ECO:0000259" key="15">
    <source>
        <dbReference type="PROSITE" id="PS01180"/>
    </source>
</evidence>
<feature type="disulfide bond" evidence="12">
    <location>
        <begin position="860"/>
        <end position="869"/>
    </location>
</feature>
<dbReference type="PROSITE" id="PS00022">
    <property type="entry name" value="EGF_1"/>
    <property type="match status" value="1"/>
</dbReference>
<dbReference type="GO" id="GO:0005794">
    <property type="term" value="C:Golgi apparatus"/>
    <property type="evidence" value="ECO:0007669"/>
    <property type="project" value="TreeGrafter"/>
</dbReference>
<evidence type="ECO:0000256" key="12">
    <source>
        <dbReference type="PROSITE-ProRule" id="PRU00460"/>
    </source>
</evidence>
<dbReference type="SUPFAM" id="SSF57196">
    <property type="entry name" value="EGF/Laminin"/>
    <property type="match status" value="1"/>
</dbReference>
<evidence type="ECO:0000259" key="16">
    <source>
        <dbReference type="PROSITE" id="PS50027"/>
    </source>
</evidence>
<name>A0AAN8K161_PATCE</name>
<dbReference type="InterPro" id="IPR051568">
    <property type="entry name" value="LZTR1/Attractin"/>
</dbReference>
<evidence type="ECO:0000256" key="9">
    <source>
        <dbReference type="ARBA" id="ARBA00023157"/>
    </source>
</evidence>
<keyword evidence="6" id="KW-0677">Repeat</keyword>
<dbReference type="InterPro" id="IPR006652">
    <property type="entry name" value="Kelch_1"/>
</dbReference>
<dbReference type="SMART" id="SM00180">
    <property type="entry name" value="EGF_Lam"/>
    <property type="match status" value="2"/>
</dbReference>
<accession>A0AAN8K161</accession>
<dbReference type="InterPro" id="IPR035914">
    <property type="entry name" value="Sperma_CUB_dom_sf"/>
</dbReference>
<feature type="transmembrane region" description="Helical" evidence="14">
    <location>
        <begin position="21"/>
        <end position="39"/>
    </location>
</feature>
<evidence type="ECO:0000256" key="6">
    <source>
        <dbReference type="ARBA" id="ARBA00022737"/>
    </source>
</evidence>
<dbReference type="InterPro" id="IPR000742">
    <property type="entry name" value="EGF"/>
</dbReference>
<sequence length="1218" mass="136728">MEDWIMAVLFNRPKDRMKNTFYEWILVFLCIYICSIGFSESAASRGKCQHGTFTNGTCVCISGWGDKNCDKCYGRARLSKDEGFITDGQGNYSLATKCSWLIDIPEANQTVWFKFYEFATECGWDHLYIHDGDSSFSPVLAAFSGLILTRNNNSDVGFAANVSSKHMYIHFSSDAAYTMAGFNISYSVTGCYLGCSDHGICDNNICKCNEGFTGQGCETTVCPNNCSSNGDCIGAVCKCKPEYKGEDCSISESEALWEIVNTELSPGGRASHVAITEKDLMWVVGGYTLTQFSTRNIHRYNFTQKKWSKVREQGPSIPPPRYAHASDLHDNKLYMYGGVVNGRVMNDMWVYNIINTNWTQLTSSPYNVSGHTAHIVDGIMYVFFGYSPKYGYMRIVQEYDIANDKWSVPITHGAIVHGGYSHSSVIHVDSSGATCIYIYGGYHSDTQSGYNLTDKLYMYNSRTKTWTVLRSSGSPRYLHSAVVLDGIILIFGGNTHNDTSVSKGAKCYSTDFMAYDIECNSWHFLPQPNLSENIARYGQSMVQHQGFVYMYGGFNGRMLKDLIKFSPGKCIAIKDKDVCSQSFPGTKCVWFQEHCATRSHLKNFYVPNCDPSKGGEKICKQYKSCTSCNNTSYDCVWCNNGCFYKNCSTDDNNPPGNCTQSHPDNTCDLQHNCYSCIKQDTCRWTNKCMDKIKMINLQGDEVKEDTKLENVKTGSIKDNFEQCELPCSMYTTCENCTGKTCMWCSNMKQCVGTNSYVVSFPYGQCTDWTTKDEKCPATRCSGLRSCSECQANSVCGWCNDPSNTGLGRCMEGGDTGPVDNSHLTNNSFCPVERWYFTECPDCQCNGHSTCHENTSICEMCQDLTEGPHCEYCQTGYFGNPRNGGNCSVCECNDQADLCDRESGKCHCRTRGVTGDKCDTCDKTHSYVGDPTSGGTCYYQLVTDYQFTFNLSKAEDKYLTQINFMNIPAANDRDVDFTLNCSGLAFINITYKSKSQPEEQYVVSGHECDLFRTKFEHKDYNFGGEENTTFLVYVYGYKTPFWLVISFSQFPKIDLIHFFVTFFSCFLSLLLIAAALWKIKHKYDSYRRRQQLIVEMQQMASRPFASVTVEIGMKPKDKMLESLLGKDVMDTHTSRKRKKFGPGAIAIEPLNTHKAAILSLVIQLPNGDEDFVPDGLTGVAVASTLVTLGNTRKQSVEHIRGDKSKLRKHLQHTHPETCA</sequence>
<keyword evidence="7 14" id="KW-1133">Transmembrane helix</keyword>
<evidence type="ECO:0000256" key="3">
    <source>
        <dbReference type="ARBA" id="ARBA00022536"/>
    </source>
</evidence>
<dbReference type="Pfam" id="PF23106">
    <property type="entry name" value="EGF_Teneurin"/>
    <property type="match status" value="1"/>
</dbReference>
<feature type="region of interest" description="Disordered" evidence="13">
    <location>
        <begin position="1195"/>
        <end position="1218"/>
    </location>
</feature>
<organism evidence="17 18">
    <name type="scientific">Patella caerulea</name>
    <name type="common">Rayed Mediterranean limpet</name>
    <dbReference type="NCBI Taxonomy" id="87958"/>
    <lineage>
        <taxon>Eukaryota</taxon>
        <taxon>Metazoa</taxon>
        <taxon>Spiralia</taxon>
        <taxon>Lophotrochozoa</taxon>
        <taxon>Mollusca</taxon>
        <taxon>Gastropoda</taxon>
        <taxon>Patellogastropoda</taxon>
        <taxon>Patelloidea</taxon>
        <taxon>Patellidae</taxon>
        <taxon>Patella</taxon>
    </lineage>
</organism>
<reference evidence="17 18" key="1">
    <citation type="submission" date="2024-01" db="EMBL/GenBank/DDBJ databases">
        <title>The genome of the rayed Mediterranean limpet Patella caerulea (Linnaeus, 1758).</title>
        <authorList>
            <person name="Anh-Thu Weber A."/>
            <person name="Halstead-Nussloch G."/>
        </authorList>
    </citation>
    <scope>NUCLEOTIDE SEQUENCE [LARGE SCALE GENOMIC DNA]</scope>
    <source>
        <strain evidence="17">AATW-2023a</strain>
        <tissue evidence="17">Whole specimen</tissue>
    </source>
</reference>
<evidence type="ECO:0000256" key="10">
    <source>
        <dbReference type="ARBA" id="ARBA00023180"/>
    </source>
</evidence>
<dbReference type="CDD" id="cd00041">
    <property type="entry name" value="CUB"/>
    <property type="match status" value="1"/>
</dbReference>
<dbReference type="CDD" id="cd00055">
    <property type="entry name" value="EGF_Lam"/>
    <property type="match status" value="2"/>
</dbReference>
<comment type="subcellular location">
    <subcellularLocation>
        <location evidence="1">Membrane</location>
        <topology evidence="1">Single-pass membrane protein</topology>
    </subcellularLocation>
</comment>
<dbReference type="SMART" id="SM00423">
    <property type="entry name" value="PSI"/>
    <property type="match status" value="3"/>
</dbReference>
<dbReference type="InterPro" id="IPR056732">
    <property type="entry name" value="GBD_ATRN"/>
</dbReference>
<keyword evidence="11 12" id="KW-0424">Laminin EGF-like domain</keyword>
<evidence type="ECO:0008006" key="19">
    <source>
        <dbReference type="Google" id="ProtNLM"/>
    </source>
</evidence>
<evidence type="ECO:0000256" key="13">
    <source>
        <dbReference type="SAM" id="MobiDB-lite"/>
    </source>
</evidence>
<dbReference type="Pfam" id="PF01437">
    <property type="entry name" value="PSI"/>
    <property type="match status" value="1"/>
</dbReference>
<dbReference type="InterPro" id="IPR000859">
    <property type="entry name" value="CUB_dom"/>
</dbReference>